<accession>A0AAD5LRZ3</accession>
<dbReference type="InterPro" id="IPR009003">
    <property type="entry name" value="Peptidase_S1_PA"/>
</dbReference>
<dbReference type="Gene3D" id="2.40.10.10">
    <property type="entry name" value="Trypsin-like serine proteases"/>
    <property type="match status" value="2"/>
</dbReference>
<keyword evidence="5" id="KW-1185">Reference proteome</keyword>
<gene>
    <name evidence="4" type="ORF">P43SY_010329</name>
</gene>
<feature type="compositionally biased region" description="Acidic residues" evidence="2">
    <location>
        <begin position="559"/>
        <end position="569"/>
    </location>
</feature>
<organism evidence="4 5">
    <name type="scientific">Pythium insidiosum</name>
    <name type="common">Pythiosis disease agent</name>
    <dbReference type="NCBI Taxonomy" id="114742"/>
    <lineage>
        <taxon>Eukaryota</taxon>
        <taxon>Sar</taxon>
        <taxon>Stramenopiles</taxon>
        <taxon>Oomycota</taxon>
        <taxon>Peronosporomycetes</taxon>
        <taxon>Pythiales</taxon>
        <taxon>Pythiaceae</taxon>
        <taxon>Pythium</taxon>
    </lineage>
</organism>
<evidence type="ECO:0000313" key="5">
    <source>
        <dbReference type="Proteomes" id="UP001209570"/>
    </source>
</evidence>
<reference evidence="4" key="1">
    <citation type="submission" date="2021-12" db="EMBL/GenBank/DDBJ databases">
        <title>Prjna785345.</title>
        <authorList>
            <person name="Rujirawat T."/>
            <person name="Krajaejun T."/>
        </authorList>
    </citation>
    <scope>NUCLEOTIDE SEQUENCE</scope>
    <source>
        <strain evidence="4">Pi057C3</strain>
    </source>
</reference>
<proteinExistence type="predicted"/>
<dbReference type="Proteomes" id="UP001209570">
    <property type="component" value="Unassembled WGS sequence"/>
</dbReference>
<protein>
    <recommendedName>
        <fullName evidence="6">Serine protease</fullName>
    </recommendedName>
</protein>
<dbReference type="InterPro" id="IPR043504">
    <property type="entry name" value="Peptidase_S1_PA_chymotrypsin"/>
</dbReference>
<keyword evidence="3" id="KW-0732">Signal</keyword>
<sequence length="1388" mass="149900">MALSKTLFSLILTVLAASDVYAATLAPLDRIGHHEALNVSATAGVGREDVVSSPGASYISVKFADFQLPAGDVVVVRSPDASQGYAYTDVGRGTQGAFVSSPIRGDTAIVEYFALNATSSGVTSYRLVGFVRGSSAAPESVCGQDNTRSAKCYANWPLAPLAYTRSRAVARLLIEGSLHCTGWLVGSAGHLITNQHCVASNAQAQDIEIELGAEGQTCADACSAPLACPGTTVVTSATLVASNAILDYALLQLPSTVDVSSFGYLQVRRSGPQPHEQIYIPQYPLGWGCRIAAQVDDGSPATISFTNRNTVCGANTVGYMADTQGGSSSAPVIAASDNRVVALHACGSCDNLAMDIRDVVADIEARGIIVPGVEFSGEENEWPRANKRKVQSVEGAKIVVQRTGGGTFSGRTASAHRIDPIIAILFGHAPSSSPKTLSAVRGTHATVLSRLLGDPTTPRLRPTRNIAKLLEGIVSTDDLPQGDALCAWRDPETGMRHEFPLQHAIDHVFVNESSATRISKAIRSGVGPKFFLPHDRARPTYGQAPHHQHAPGTPAPDSIFDDASDDDQADCLLEKPPQSHLSAPDDADVSVLRALAAYPDVLKSYIAARAQAIPPRADQREYAGSISGNVAARQAQKRGSAIATEPSTSIPYAALSPTGASGSTAWDNARIVGETPGPKRLRTDDLGDGIVMREALSTTPLQRRAHALLYDTAVTGTSPHEFVKSLLAHGSVGFAPHPVVLSRLYDFQFGVLGLSIMHLLQLDPTERMEWVLSTKAKATKVNMQNFSRAVDLPPVTMPATMDQIMKALAGLKVYCDAFGSPLTCRLVQALHTATRDILGLEFWEAADLKYLIYWIDSMLERYSMAVGDDARSGGESREEVVRTGRQHRRHFVPLAPRVQVVLLRDLLLRQRVVQRGLDAELARSNVSLSSLVRLVRGETADDTRPNKALNPDTYALLLAGYEHLDVMIRVARFGFRAKWMPRPSPNHRSAISQARSVAARILEGEAAGTYLVVDDDLLAKWGVTVSPFGAIRKDDAKDTQAIRLIHDLAFPPHDNVNDHTIKESLPPLAYESTVALAQRIECLHRHYPGTQILMLKGDVQGAFRHLRQHADDVHWMGGRVPMLKAGVIDLSAPFGWTGSPSIYSVFGRAISTILSREAPSSVGAGSTDTSPFFAYEWVDDHVLIEPDVDDRCAMAEDTLRLAMMAVLGPLAINEAKFTPWRTVVRALGLDWDCMGRTVSMPANKIAKALQRVRAAQGAARVPTLTLLKLLGSLRHVASCLRAAKPFYQRLHGAAARAPRHGMVALSARTRDDLLWFETILHHGRLTGIPTYLFGSLPQPDVHLYMDASGDGLCVLDPAGERYIIVAFDDDERADPNFDINRLRRNGRT</sequence>
<comment type="caution">
    <text evidence="4">The sequence shown here is derived from an EMBL/GenBank/DDBJ whole genome shotgun (WGS) entry which is preliminary data.</text>
</comment>
<name>A0AAD5LRZ3_PYTIN</name>
<dbReference type="EMBL" id="JAKCXM010000845">
    <property type="protein sequence ID" value="KAJ0391777.1"/>
    <property type="molecule type" value="Genomic_DNA"/>
</dbReference>
<dbReference type="PANTHER" id="PTHR36234">
    <property type="entry name" value="LYSYL ENDOPEPTIDASE"/>
    <property type="match status" value="1"/>
</dbReference>
<evidence type="ECO:0008006" key="6">
    <source>
        <dbReference type="Google" id="ProtNLM"/>
    </source>
</evidence>
<dbReference type="PANTHER" id="PTHR36234:SF5">
    <property type="entry name" value="LYSYL ENDOPEPTIDASE"/>
    <property type="match status" value="1"/>
</dbReference>
<dbReference type="SUPFAM" id="SSF50494">
    <property type="entry name" value="Trypsin-like serine proteases"/>
    <property type="match status" value="1"/>
</dbReference>
<feature type="chain" id="PRO_5042223488" description="Serine protease" evidence="3">
    <location>
        <begin position="23"/>
        <end position="1388"/>
    </location>
</feature>
<evidence type="ECO:0000256" key="2">
    <source>
        <dbReference type="SAM" id="MobiDB-lite"/>
    </source>
</evidence>
<dbReference type="Pfam" id="PF13365">
    <property type="entry name" value="Trypsin_2"/>
    <property type="match status" value="1"/>
</dbReference>
<evidence type="ECO:0000313" key="4">
    <source>
        <dbReference type="EMBL" id="KAJ0391777.1"/>
    </source>
</evidence>
<keyword evidence="1" id="KW-0843">Virulence</keyword>
<feature type="signal peptide" evidence="3">
    <location>
        <begin position="1"/>
        <end position="22"/>
    </location>
</feature>
<evidence type="ECO:0000256" key="1">
    <source>
        <dbReference type="ARBA" id="ARBA00023026"/>
    </source>
</evidence>
<evidence type="ECO:0000256" key="3">
    <source>
        <dbReference type="SAM" id="SignalP"/>
    </source>
</evidence>
<feature type="region of interest" description="Disordered" evidence="2">
    <location>
        <begin position="533"/>
        <end position="584"/>
    </location>
</feature>